<feature type="region of interest" description="Disordered" evidence="1">
    <location>
        <begin position="1"/>
        <end position="23"/>
    </location>
</feature>
<gene>
    <name evidence="2" type="ORF">TGDOM2_202890</name>
</gene>
<feature type="compositionally biased region" description="Basic and acidic residues" evidence="1">
    <location>
        <begin position="346"/>
        <end position="368"/>
    </location>
</feature>
<feature type="compositionally biased region" description="Polar residues" evidence="1">
    <location>
        <begin position="206"/>
        <end position="224"/>
    </location>
</feature>
<dbReference type="OrthoDB" id="331553at2759"/>
<dbReference type="Proteomes" id="UP000028837">
    <property type="component" value="Unassembled WGS sequence"/>
</dbReference>
<protein>
    <submittedName>
        <fullName evidence="2">Uncharacterized protein</fullName>
    </submittedName>
</protein>
<feature type="compositionally biased region" description="Acidic residues" evidence="1">
    <location>
        <begin position="177"/>
        <end position="186"/>
    </location>
</feature>
<feature type="region of interest" description="Disordered" evidence="1">
    <location>
        <begin position="71"/>
        <end position="238"/>
    </location>
</feature>
<proteinExistence type="predicted"/>
<evidence type="ECO:0000313" key="3">
    <source>
        <dbReference type="Proteomes" id="UP000028837"/>
    </source>
</evidence>
<sequence>MPFDPSRWMTQRHSHPRIGPAYQAPIPDCIRDVSESPRVPAEWLEGPCGIPNGIASKTDSSVDRGPRVHARIAGSQAAEGRCVDTRKEENEETEEKGGKADGDEERRRRPACVAGLSEEFASHLAGRQRRNSAGVAGGSGVRTPQEARGQPEESAGSATLLTGGDIEAAFGGLLGEGDAEVEDEDFAEKTESDSKTVLTTGRGHAQFTTWPSSGRLSGEASASTGGDALDASGTGGESSLAASLHVEISVSAQAADEQGAEFVRPPDAAEALLSVSADAHRPEQFGGDSPRQPGGQTEGETGGRFLEEKQSVNARESTARGELGSALVTEATSSEGRGGASPQLKHACEQNCGKKEGEPESKRPRLNQEEGGEGDYA</sequence>
<dbReference type="AlphaFoldDB" id="A0A086K007"/>
<dbReference type="EMBL" id="AHZU02000989">
    <property type="protein sequence ID" value="KFG37725.1"/>
    <property type="molecule type" value="Genomic_DNA"/>
</dbReference>
<comment type="caution">
    <text evidence="2">The sequence shown here is derived from an EMBL/GenBank/DDBJ whole genome shotgun (WGS) entry which is preliminary data.</text>
</comment>
<dbReference type="VEuPathDB" id="ToxoDB:TGDOM2_202890"/>
<evidence type="ECO:0000313" key="2">
    <source>
        <dbReference type="EMBL" id="KFG37725.1"/>
    </source>
</evidence>
<evidence type="ECO:0000256" key="1">
    <source>
        <dbReference type="SAM" id="MobiDB-lite"/>
    </source>
</evidence>
<accession>A0A086K007</accession>
<name>A0A086K007_TOXGO</name>
<reference evidence="2 3" key="1">
    <citation type="submission" date="2014-02" db="EMBL/GenBank/DDBJ databases">
        <authorList>
            <person name="Sibley D."/>
            <person name="Venepally P."/>
            <person name="Karamycheva S."/>
            <person name="Hadjithomas M."/>
            <person name="Khan A."/>
            <person name="Brunk B."/>
            <person name="Roos D."/>
            <person name="Caler E."/>
            <person name="Lorenzi H."/>
        </authorList>
    </citation>
    <scope>NUCLEOTIDE SEQUENCE [LARGE SCALE GENOMIC DNA]</scope>
    <source>
        <strain evidence="2 3">GAB2-2007-GAL-DOM2</strain>
    </source>
</reference>
<feature type="compositionally biased region" description="Basic and acidic residues" evidence="1">
    <location>
        <begin position="81"/>
        <end position="107"/>
    </location>
</feature>
<feature type="region of interest" description="Disordered" evidence="1">
    <location>
        <begin position="252"/>
        <end position="377"/>
    </location>
</feature>
<organism evidence="2 3">
    <name type="scientific">Toxoplasma gondii GAB2-2007-GAL-DOM2</name>
    <dbReference type="NCBI Taxonomy" id="1130820"/>
    <lineage>
        <taxon>Eukaryota</taxon>
        <taxon>Sar</taxon>
        <taxon>Alveolata</taxon>
        <taxon>Apicomplexa</taxon>
        <taxon>Conoidasida</taxon>
        <taxon>Coccidia</taxon>
        <taxon>Eucoccidiorida</taxon>
        <taxon>Eimeriorina</taxon>
        <taxon>Sarcocystidae</taxon>
        <taxon>Toxoplasma</taxon>
    </lineage>
</organism>